<evidence type="ECO:0000256" key="1">
    <source>
        <dbReference type="ARBA" id="ARBA00004173"/>
    </source>
</evidence>
<dbReference type="PANTHER" id="PTHR46188:SF1">
    <property type="entry name" value="BOLA-LIKE PROTEIN 3"/>
    <property type="match status" value="1"/>
</dbReference>
<proteinExistence type="evidence at protein level"/>
<keyword evidence="3" id="KW-0496">Mitochondrion</keyword>
<reference evidence="9" key="3">
    <citation type="submission" date="2025-08" db="UniProtKB">
        <authorList>
            <consortium name="Ensembl"/>
        </authorList>
    </citation>
    <scope>IDENTIFICATION</scope>
</reference>
<dbReference type="InterPro" id="IPR052275">
    <property type="entry name" value="Mt_Fe-S_assembly_factor"/>
</dbReference>
<dbReference type="SMR" id="A0A5G2RAT5"/>
<dbReference type="InterPro" id="IPR002634">
    <property type="entry name" value="BolA"/>
</dbReference>
<reference evidence="9" key="2">
    <citation type="journal article" date="2020" name="Gigascience">
        <title>An improved pig reference genome sequence to enable pig genetics and genomics research.</title>
        <authorList>
            <person name="Warr A."/>
            <person name="Affara N."/>
            <person name="Aken B."/>
            <person name="Beiki H."/>
            <person name="Bickhart D.M."/>
            <person name="Billis K."/>
            <person name="Chow W."/>
            <person name="Eory L."/>
            <person name="Finlayson H.A."/>
            <person name="Flicek P."/>
            <person name="Giron C.G."/>
            <person name="Griffin D.K."/>
            <person name="Hall R."/>
            <person name="Hannum G."/>
            <person name="Hourlier T."/>
            <person name="Howe K."/>
            <person name="Hume D.A."/>
            <person name="Izuogu O."/>
            <person name="Kim K."/>
            <person name="Koren S."/>
            <person name="Liu H."/>
            <person name="Manchanda N."/>
            <person name="Martin F.J."/>
            <person name="Nonneman D.J."/>
            <person name="O'Connor R.E."/>
            <person name="Phillippy A.M."/>
            <person name="Rohrer G.A."/>
            <person name="Rosen B.D."/>
            <person name="Rund L.A."/>
            <person name="Sargent C.A."/>
            <person name="Schook L.B."/>
            <person name="Schroeder S.G."/>
            <person name="Schwartz A.S."/>
            <person name="Skinner B.M."/>
            <person name="Talbot R."/>
            <person name="Tseng E."/>
            <person name="Tuggle C.K."/>
            <person name="Watson M."/>
            <person name="Smith T.P.L."/>
            <person name="Archibald A.L."/>
        </authorList>
    </citation>
    <scope>NUCLEOTIDE SEQUENCE [LARGE SCALE GENOMIC DNA]</scope>
    <source>
        <strain evidence="9">Duroc</strain>
    </source>
</reference>
<evidence type="ECO:0000313" key="11">
    <source>
        <dbReference type="VGNC" id="VGNC:97039"/>
    </source>
</evidence>
<evidence type="ECO:0000256" key="2">
    <source>
        <dbReference type="ARBA" id="ARBA00005578"/>
    </source>
</evidence>
<dbReference type="InParanoid" id="A0A5G2RAT5"/>
<dbReference type="FunFam" id="3.30.300.90:FF:000003">
    <property type="entry name" value="BolA family member 3"/>
    <property type="match status" value="1"/>
</dbReference>
<evidence type="ECO:0000256" key="7">
    <source>
        <dbReference type="RuleBase" id="RU003860"/>
    </source>
</evidence>
<evidence type="ECO:0000256" key="4">
    <source>
        <dbReference type="ARBA" id="ARBA00058025"/>
    </source>
</evidence>
<keyword evidence="12" id="KW-1267">Proteomics identification</keyword>
<reference evidence="10" key="1">
    <citation type="submission" date="2009-11" db="EMBL/GenBank/DDBJ databases">
        <authorList>
            <consortium name="Porcine genome sequencing project"/>
        </authorList>
    </citation>
    <scope>NUCLEOTIDE SEQUENCE [LARGE SCALE GENOMIC DNA]</scope>
    <source>
        <strain evidence="10">Duroc</strain>
    </source>
</reference>
<evidence type="ECO:0000313" key="10">
    <source>
        <dbReference type="Proteomes" id="UP000008227"/>
    </source>
</evidence>
<dbReference type="PANTHER" id="PTHR46188">
    <property type="entry name" value="BOLA-LIKE PROTEIN 3"/>
    <property type="match status" value="1"/>
</dbReference>
<name>A0A5G2RAT5_PIG</name>
<dbReference type="Gene3D" id="3.30.300.90">
    <property type="entry name" value="BolA-like"/>
    <property type="match status" value="1"/>
</dbReference>
<dbReference type="Bgee" id="ENSSSCG00000040854">
    <property type="expression patterns" value="Expressed in longissimus lumborum muscle and 46 other cell types or tissues"/>
</dbReference>
<dbReference type="VGNC" id="VGNC:97039">
    <property type="gene designation" value="BOLA3"/>
</dbReference>
<evidence type="ECO:0000256" key="6">
    <source>
        <dbReference type="ARBA" id="ARBA00068232"/>
    </source>
</evidence>
<dbReference type="InterPro" id="IPR036065">
    <property type="entry name" value="BolA-like_sf"/>
</dbReference>
<feature type="region of interest" description="Disordered" evidence="8">
    <location>
        <begin position="1"/>
        <end position="91"/>
    </location>
</feature>
<evidence type="ECO:0007829" key="12">
    <source>
        <dbReference type="PeptideAtlas" id="A0A5G2RAT5"/>
    </source>
</evidence>
<comment type="function">
    <text evidence="4">Acts as a mitochondrial iron-sulfur (Fe-S) cluster assembly factor that facilitates (Fe-S) cluster insertion into a subset of mitochondrial proteins. Probably acts together with NFU1.</text>
</comment>
<evidence type="ECO:0000313" key="9">
    <source>
        <dbReference type="Ensembl" id="ENSSSCP00000071250.1"/>
    </source>
</evidence>
<reference evidence="9" key="4">
    <citation type="submission" date="2025-09" db="UniProtKB">
        <authorList>
            <consortium name="Ensembl"/>
        </authorList>
    </citation>
    <scope>IDENTIFICATION</scope>
</reference>
<accession>A0A5G2RAT5</accession>
<dbReference type="STRING" id="9823.ENSSSCP00000071250"/>
<protein>
    <recommendedName>
        <fullName evidence="6">BolA-like protein 3</fullName>
    </recommendedName>
</protein>
<organism evidence="9 10">
    <name type="scientific">Sus scrofa</name>
    <name type="common">Pig</name>
    <dbReference type="NCBI Taxonomy" id="9823"/>
    <lineage>
        <taxon>Eukaryota</taxon>
        <taxon>Metazoa</taxon>
        <taxon>Chordata</taxon>
        <taxon>Craniata</taxon>
        <taxon>Vertebrata</taxon>
        <taxon>Euteleostomi</taxon>
        <taxon>Mammalia</taxon>
        <taxon>Eutheria</taxon>
        <taxon>Laurasiatheria</taxon>
        <taxon>Artiodactyla</taxon>
        <taxon>Suina</taxon>
        <taxon>Suidae</taxon>
        <taxon>Sus</taxon>
    </lineage>
</organism>
<gene>
    <name evidence="9 11" type="primary">BOLA3</name>
</gene>
<dbReference type="SUPFAM" id="SSF82657">
    <property type="entry name" value="BolA-like"/>
    <property type="match status" value="1"/>
</dbReference>
<sequence length="221" mass="23309">ATTGTPKTLRLTAGCGVVSGHSGGPLRAPGSLGRGEVRRLHGAPGTGSVPSLGSGGCSREKAEGGAPGVRGGSRPPDGRGRPRPRRRWLGFRVPRLLGDSATSGGGPRRPGMAAWSPAAAAPLLRGSRGLPLLHSAQRMFASQTEGERKVTQILKEKFPRATAIKVTDISGGCGAMYEIQIESEEFKEKRTVQQHQMVNQALKEEIKGMHGLRIFTSVPKH</sequence>
<dbReference type="GO" id="GO:0005759">
    <property type="term" value="C:mitochondrial matrix"/>
    <property type="evidence" value="ECO:0000318"/>
    <property type="project" value="GO_Central"/>
</dbReference>
<comment type="subcellular location">
    <subcellularLocation>
        <location evidence="1">Mitochondrion</location>
    </subcellularLocation>
</comment>
<dbReference type="PaxDb" id="9823-ENSSSCP00000008851"/>
<evidence type="ECO:0000256" key="3">
    <source>
        <dbReference type="ARBA" id="ARBA00023128"/>
    </source>
</evidence>
<dbReference type="GeneTree" id="ENSGT00390000013048"/>
<keyword evidence="10" id="KW-1185">Reference proteome</keyword>
<dbReference type="AlphaFoldDB" id="A0A5G2RAT5"/>
<dbReference type="Pfam" id="PF01722">
    <property type="entry name" value="BolA"/>
    <property type="match status" value="1"/>
</dbReference>
<comment type="similarity">
    <text evidence="2 7">Belongs to the BolA/IbaG family.</text>
</comment>
<dbReference type="ExpressionAtlas" id="A0A5G2RAT5">
    <property type="expression patterns" value="baseline and differential"/>
</dbReference>
<evidence type="ECO:0000256" key="8">
    <source>
        <dbReference type="SAM" id="MobiDB-lite"/>
    </source>
</evidence>
<comment type="subunit">
    <text evidence="5">Interacts with NFU1.</text>
</comment>
<dbReference type="Ensembl" id="ENSSSCT00000085023.2">
    <property type="protein sequence ID" value="ENSSSCP00000071250.1"/>
    <property type="gene ID" value="ENSSSCG00000040854.3"/>
</dbReference>
<dbReference type="Proteomes" id="UP000008227">
    <property type="component" value="Chromosome 3"/>
</dbReference>
<evidence type="ECO:0000256" key="5">
    <source>
        <dbReference type="ARBA" id="ARBA00065046"/>
    </source>
</evidence>
<dbReference type="GO" id="GO:0051604">
    <property type="term" value="P:protein maturation"/>
    <property type="evidence" value="ECO:0000318"/>
    <property type="project" value="GO_Central"/>
</dbReference>